<reference evidence="2" key="1">
    <citation type="submission" date="2022-10" db="EMBL/GenBank/DDBJ databases">
        <authorList>
            <person name="Chen Y."/>
            <person name="Dougan E. K."/>
            <person name="Chan C."/>
            <person name="Rhodes N."/>
            <person name="Thang M."/>
        </authorList>
    </citation>
    <scope>NUCLEOTIDE SEQUENCE</scope>
</reference>
<gene>
    <name evidence="2" type="ORF">C1SCF055_LOCUS24998</name>
</gene>
<dbReference type="GO" id="GO:0042797">
    <property type="term" value="P:tRNA transcription by RNA polymerase III"/>
    <property type="evidence" value="ECO:0007669"/>
    <property type="project" value="TreeGrafter"/>
</dbReference>
<feature type="region of interest" description="Disordered" evidence="1">
    <location>
        <begin position="1"/>
        <end position="26"/>
    </location>
</feature>
<dbReference type="OrthoDB" id="340681at2759"/>
<feature type="region of interest" description="Disordered" evidence="1">
    <location>
        <begin position="162"/>
        <end position="191"/>
    </location>
</feature>
<evidence type="ECO:0000313" key="5">
    <source>
        <dbReference type="Proteomes" id="UP001152797"/>
    </source>
</evidence>
<keyword evidence="5" id="KW-1185">Reference proteome</keyword>
<dbReference type="Proteomes" id="UP001152797">
    <property type="component" value="Unassembled WGS sequence"/>
</dbReference>
<protein>
    <submittedName>
        <fullName evidence="4">Sodium-coupled neutral amino acid transporter 10</fullName>
    </submittedName>
</protein>
<organism evidence="2">
    <name type="scientific">Cladocopium goreaui</name>
    <dbReference type="NCBI Taxonomy" id="2562237"/>
    <lineage>
        <taxon>Eukaryota</taxon>
        <taxon>Sar</taxon>
        <taxon>Alveolata</taxon>
        <taxon>Dinophyceae</taxon>
        <taxon>Suessiales</taxon>
        <taxon>Symbiodiniaceae</taxon>
        <taxon>Cladocopium</taxon>
    </lineage>
</organism>
<dbReference type="EMBL" id="CAMXCT010002533">
    <property type="protein sequence ID" value="CAI3998723.1"/>
    <property type="molecule type" value="Genomic_DNA"/>
</dbReference>
<dbReference type="InterPro" id="IPR006886">
    <property type="entry name" value="RNA_pol_III_Rpc5"/>
</dbReference>
<sequence length="359" mass="40630">MSEACEAADAAKDVAMETVDDDEKTDEDEVLHECDVYLNRMYDPPDFVGDMYLLQYPLRPSYRPYGDQGYLDRVELKPKSRRLRFVYKLNQNEHYAEEDVHDEKYEQRHTLSSTVVANPACSYAIGVIRQGRLTLTPVRAVNQLRPDFEDFEKLCKQIASTPGLSDVGDAKGDEKKGDANSESGGEEPSEMIDFNPVRVEYHAKGEKEVIAQPDVGDVWKRLDFFDQTSPEASDIYLQHIVFAANEASEAEKQGLTSQDPKLQDLDLDGDHISYVRGLCGQAETRNKLRLLRQKAHQAQNSGLSSYVLSKMPAERQVESILRHYGVISFPNLRKRLPVASFRSISEDALIDMLRSCDLA</sequence>
<feature type="compositionally biased region" description="Basic and acidic residues" evidence="1">
    <location>
        <begin position="168"/>
        <end position="179"/>
    </location>
</feature>
<dbReference type="PANTHER" id="PTHR12069:SF0">
    <property type="entry name" value="DNA-DIRECTED RNA POLYMERASE III SUBUNIT RPC5"/>
    <property type="match status" value="1"/>
</dbReference>
<name>A0A9P1CXJ8_9DINO</name>
<dbReference type="EMBL" id="CAMXCT020002533">
    <property type="protein sequence ID" value="CAL1152098.1"/>
    <property type="molecule type" value="Genomic_DNA"/>
</dbReference>
<evidence type="ECO:0000313" key="3">
    <source>
        <dbReference type="EMBL" id="CAL1152098.1"/>
    </source>
</evidence>
<evidence type="ECO:0000313" key="2">
    <source>
        <dbReference type="EMBL" id="CAI3998723.1"/>
    </source>
</evidence>
<reference evidence="3" key="2">
    <citation type="submission" date="2024-04" db="EMBL/GenBank/DDBJ databases">
        <authorList>
            <person name="Chen Y."/>
            <person name="Shah S."/>
            <person name="Dougan E. K."/>
            <person name="Thang M."/>
            <person name="Chan C."/>
        </authorList>
    </citation>
    <scope>NUCLEOTIDE SEQUENCE [LARGE SCALE GENOMIC DNA]</scope>
</reference>
<dbReference type="Pfam" id="PF04801">
    <property type="entry name" value="RPC5"/>
    <property type="match status" value="1"/>
</dbReference>
<dbReference type="EMBL" id="CAMXCT030002533">
    <property type="protein sequence ID" value="CAL4786035.1"/>
    <property type="molecule type" value="Genomic_DNA"/>
</dbReference>
<proteinExistence type="predicted"/>
<dbReference type="GO" id="GO:0005666">
    <property type="term" value="C:RNA polymerase III complex"/>
    <property type="evidence" value="ECO:0007669"/>
    <property type="project" value="TreeGrafter"/>
</dbReference>
<dbReference type="AlphaFoldDB" id="A0A9P1CXJ8"/>
<accession>A0A9P1CXJ8</accession>
<dbReference type="PANTHER" id="PTHR12069">
    <property type="entry name" value="DNA-DIRECTED RNA POLYMERASES III 80 KDA POLYPEPTIDE RNA POLYMERASE III SUBUNIT 5"/>
    <property type="match status" value="1"/>
</dbReference>
<evidence type="ECO:0000313" key="4">
    <source>
        <dbReference type="EMBL" id="CAL4786035.1"/>
    </source>
</evidence>
<evidence type="ECO:0000256" key="1">
    <source>
        <dbReference type="SAM" id="MobiDB-lite"/>
    </source>
</evidence>
<comment type="caution">
    <text evidence="2">The sequence shown here is derived from an EMBL/GenBank/DDBJ whole genome shotgun (WGS) entry which is preliminary data.</text>
</comment>